<evidence type="ECO:0000313" key="1">
    <source>
        <dbReference type="EMBL" id="SES39832.1"/>
    </source>
</evidence>
<dbReference type="STRING" id="641238.SAMN04490244_11633"/>
<reference evidence="1 2" key="1">
    <citation type="submission" date="2016-10" db="EMBL/GenBank/DDBJ databases">
        <authorList>
            <person name="de Groot N.N."/>
        </authorList>
    </citation>
    <scope>NUCLEOTIDE SEQUENCE [LARGE SCALE GENOMIC DNA]</scope>
    <source>
        <strain evidence="1 2">DSM 23042</strain>
    </source>
</reference>
<proteinExistence type="predicted"/>
<accession>A0A1H9X0X3</accession>
<protein>
    <submittedName>
        <fullName evidence="1">Uncharacterized protein</fullName>
    </submittedName>
</protein>
<dbReference type="AlphaFoldDB" id="A0A1H9X0X3"/>
<organism evidence="1 2">
    <name type="scientific">Tranquillimonas rosea</name>
    <dbReference type="NCBI Taxonomy" id="641238"/>
    <lineage>
        <taxon>Bacteria</taxon>
        <taxon>Pseudomonadati</taxon>
        <taxon>Pseudomonadota</taxon>
        <taxon>Alphaproteobacteria</taxon>
        <taxon>Rhodobacterales</taxon>
        <taxon>Roseobacteraceae</taxon>
        <taxon>Tranquillimonas</taxon>
    </lineage>
</organism>
<keyword evidence="2" id="KW-1185">Reference proteome</keyword>
<gene>
    <name evidence="1" type="ORF">SAMN04490244_11633</name>
</gene>
<dbReference type="Proteomes" id="UP000198885">
    <property type="component" value="Unassembled WGS sequence"/>
</dbReference>
<dbReference type="EMBL" id="FOGU01000016">
    <property type="protein sequence ID" value="SES39832.1"/>
    <property type="molecule type" value="Genomic_DNA"/>
</dbReference>
<name>A0A1H9X0X3_9RHOB</name>
<sequence>MMMNGGMMGPGMMLGMGVIWALVLAVLVLGIVALIKYLRS</sequence>
<dbReference type="RefSeq" id="WP_262504529.1">
    <property type="nucleotide sequence ID" value="NZ_FOGU01000016.1"/>
</dbReference>
<evidence type="ECO:0000313" key="2">
    <source>
        <dbReference type="Proteomes" id="UP000198885"/>
    </source>
</evidence>